<dbReference type="Proteomes" id="UP000515908">
    <property type="component" value="Chromosome 06"/>
</dbReference>
<dbReference type="EMBL" id="LR877150">
    <property type="protein sequence ID" value="CAD2215994.1"/>
    <property type="molecule type" value="Genomic_DNA"/>
</dbReference>
<sequence>MLKKYVHKLLTTPPDVSKSSVSRKQKPHRRLFSFTLLQGKEMTPFGCHTAVSVIQGNGGETPAVVQRKRVLLPSVPPHSTWKTHPSKFEEIVKERKIITPLTSVARRRKGSVSTPQGLAPLVCPHAASGACRRCPWMAVTKDGGSSREKLDLLHRTVHASGIGRSHSVPLELLPPYTVKAGLHQQQEVLLRYDPGPSHTEEGRFRLPPAADLPRCLLLSLEQKRLSLCLTTWASTLPTSARQALRGAFVCQSPHSQLSVTVWMEKDVHFTGQQSPLCGPSHPADVLSVEEQKLIDAVLQAAPLVREVAVDVCFIEEGTAERLHPSLQRRPLPDRVRASRPQSYSARGVAGGRDDPHHPPCTQHTTTHGPHG</sequence>
<dbReference type="VEuPathDB" id="TriTrypDB:ADEAN_000345200"/>
<proteinExistence type="predicted"/>
<dbReference type="AlphaFoldDB" id="A0A7G2CAR6"/>
<gene>
    <name evidence="2" type="ORF">ADEAN_000345200</name>
</gene>
<reference evidence="2 3" key="1">
    <citation type="submission" date="2020-08" db="EMBL/GenBank/DDBJ databases">
        <authorList>
            <person name="Newling K."/>
            <person name="Davey J."/>
            <person name="Forrester S."/>
        </authorList>
    </citation>
    <scope>NUCLEOTIDE SEQUENCE [LARGE SCALE GENOMIC DNA]</scope>
    <source>
        <strain evidence="3">Crithidia deanei Carvalho (ATCC PRA-265)</strain>
    </source>
</reference>
<keyword evidence="3" id="KW-1185">Reference proteome</keyword>
<accession>A0A7G2CAR6</accession>
<evidence type="ECO:0000313" key="3">
    <source>
        <dbReference type="Proteomes" id="UP000515908"/>
    </source>
</evidence>
<name>A0A7G2CAR6_9TRYP</name>
<protein>
    <submittedName>
        <fullName evidence="2">Uncharacterized protein</fullName>
    </submittedName>
</protein>
<organism evidence="2 3">
    <name type="scientific">Angomonas deanei</name>
    <dbReference type="NCBI Taxonomy" id="59799"/>
    <lineage>
        <taxon>Eukaryota</taxon>
        <taxon>Discoba</taxon>
        <taxon>Euglenozoa</taxon>
        <taxon>Kinetoplastea</taxon>
        <taxon>Metakinetoplastina</taxon>
        <taxon>Trypanosomatida</taxon>
        <taxon>Trypanosomatidae</taxon>
        <taxon>Strigomonadinae</taxon>
        <taxon>Angomonas</taxon>
    </lineage>
</organism>
<feature type="compositionally biased region" description="Low complexity" evidence="1">
    <location>
        <begin position="359"/>
        <end position="371"/>
    </location>
</feature>
<feature type="region of interest" description="Disordered" evidence="1">
    <location>
        <begin position="324"/>
        <end position="371"/>
    </location>
</feature>
<evidence type="ECO:0000313" key="2">
    <source>
        <dbReference type="EMBL" id="CAD2215994.1"/>
    </source>
</evidence>
<evidence type="ECO:0000256" key="1">
    <source>
        <dbReference type="SAM" id="MobiDB-lite"/>
    </source>
</evidence>